<accession>A0AAE9CTM9</accession>
<organism evidence="2 3">
    <name type="scientific">Caenorhabditis briggsae</name>
    <dbReference type="NCBI Taxonomy" id="6238"/>
    <lineage>
        <taxon>Eukaryota</taxon>
        <taxon>Metazoa</taxon>
        <taxon>Ecdysozoa</taxon>
        <taxon>Nematoda</taxon>
        <taxon>Chromadorea</taxon>
        <taxon>Rhabditida</taxon>
        <taxon>Rhabditina</taxon>
        <taxon>Rhabditomorpha</taxon>
        <taxon>Rhabditoidea</taxon>
        <taxon>Rhabditidae</taxon>
        <taxon>Peloderinae</taxon>
        <taxon>Caenorhabditis</taxon>
    </lineage>
</organism>
<dbReference type="EMBL" id="CP090896">
    <property type="protein sequence ID" value="ULT80080.1"/>
    <property type="molecule type" value="Genomic_DNA"/>
</dbReference>
<gene>
    <name evidence="2" type="ORF">L3Y34_010570</name>
</gene>
<dbReference type="Proteomes" id="UP000827892">
    <property type="component" value="Chromosome X"/>
</dbReference>
<evidence type="ECO:0000313" key="3">
    <source>
        <dbReference type="Proteomes" id="UP000827892"/>
    </source>
</evidence>
<feature type="compositionally biased region" description="Low complexity" evidence="1">
    <location>
        <begin position="106"/>
        <end position="119"/>
    </location>
</feature>
<name>A0AAE9CTM9_CAEBR</name>
<feature type="region of interest" description="Disordered" evidence="1">
    <location>
        <begin position="100"/>
        <end position="119"/>
    </location>
</feature>
<proteinExistence type="predicted"/>
<protein>
    <submittedName>
        <fullName evidence="2">Uncharacterized protein</fullName>
    </submittedName>
</protein>
<dbReference type="AlphaFoldDB" id="A0AAE9CTM9"/>
<sequence length="180" mass="20453">MQKSGKFQNEIVAVGVEYGDSVKMSHDGRWRGLRNGDTTGYYQYEINEDPICPKENAPIQTNWEHYSNESTKWVEKPRKRSRAKVSKDYFNLCSLPSDTPQPHVNTTASSSRRFSGTSSFGARWGSQILEEARQPRGSNSARVYVSHSSARDLIEEDPMKRLSVATVFGNIDFDCTEYRA</sequence>
<evidence type="ECO:0000256" key="1">
    <source>
        <dbReference type="SAM" id="MobiDB-lite"/>
    </source>
</evidence>
<reference evidence="2 3" key="1">
    <citation type="submission" date="2022-05" db="EMBL/GenBank/DDBJ databases">
        <title>Chromosome-level reference genomes for two strains of Caenorhabditis briggsae: an improved platform for comparative genomics.</title>
        <authorList>
            <person name="Stevens L."/>
            <person name="Andersen E.C."/>
        </authorList>
    </citation>
    <scope>NUCLEOTIDE SEQUENCE [LARGE SCALE GENOMIC DNA]</scope>
    <source>
        <strain evidence="2">QX1410_ONT</strain>
        <tissue evidence="2">Whole-organism</tissue>
    </source>
</reference>
<evidence type="ECO:0000313" key="2">
    <source>
        <dbReference type="EMBL" id="ULT80080.1"/>
    </source>
</evidence>